<name>A0A8T1YW91_9BRAS</name>
<dbReference type="PANTHER" id="PTHR47594:SF4">
    <property type="entry name" value="OS04G0475500 PROTEIN"/>
    <property type="match status" value="1"/>
</dbReference>
<keyword evidence="2" id="KW-1185">Reference proteome</keyword>
<sequence>MEGIGLRSCGEDILRLGFKLRVGTGGRIPILGRAMVIKMRDRSKNRKPLQRGRMLSIEAIQAVQALKRANPLLPPPLAPSTSTSSSSSALVDRVIISKFRRLLKFDMVAVLRELLRQNECSLALKVFEEIRKEYWYKPQVRMYTDMITVMADNSLMEEVNYLYSAMKSEKGLMAEIEWFNTLLTILLNHKLFDLVMDCYAFMQSVGYEPDRASFRIIVLGLESNGEMSLSAIVRKDAHEYYGESLEFMEEEEEISSGTGVLI</sequence>
<dbReference type="AlphaFoldDB" id="A0A8T1YW91"/>
<dbReference type="Proteomes" id="UP000694240">
    <property type="component" value="Chromosome 11"/>
</dbReference>
<reference evidence="1 2" key="1">
    <citation type="submission" date="2020-12" db="EMBL/GenBank/DDBJ databases">
        <title>Concerted genomic and epigenomic changes stabilize Arabidopsis allopolyploids.</title>
        <authorList>
            <person name="Chen Z."/>
        </authorList>
    </citation>
    <scope>NUCLEOTIDE SEQUENCE [LARGE SCALE GENOMIC DNA]</scope>
    <source>
        <strain evidence="1">Allo738</strain>
        <tissue evidence="1">Leaf</tissue>
    </source>
</reference>
<organism evidence="1 2">
    <name type="scientific">Arabidopsis thaliana x Arabidopsis arenosa</name>
    <dbReference type="NCBI Taxonomy" id="1240361"/>
    <lineage>
        <taxon>Eukaryota</taxon>
        <taxon>Viridiplantae</taxon>
        <taxon>Streptophyta</taxon>
        <taxon>Embryophyta</taxon>
        <taxon>Tracheophyta</taxon>
        <taxon>Spermatophyta</taxon>
        <taxon>Magnoliopsida</taxon>
        <taxon>eudicotyledons</taxon>
        <taxon>Gunneridae</taxon>
        <taxon>Pentapetalae</taxon>
        <taxon>rosids</taxon>
        <taxon>malvids</taxon>
        <taxon>Brassicales</taxon>
        <taxon>Brassicaceae</taxon>
        <taxon>Camelineae</taxon>
        <taxon>Arabidopsis</taxon>
    </lineage>
</organism>
<dbReference type="EMBL" id="JAEFBK010000011">
    <property type="protein sequence ID" value="KAG7550042.1"/>
    <property type="molecule type" value="Genomic_DNA"/>
</dbReference>
<dbReference type="InterPro" id="IPR044190">
    <property type="entry name" value="THA8-like"/>
</dbReference>
<accession>A0A8T1YW91</accession>
<dbReference type="EMBL" id="JAEFBK010000011">
    <property type="protein sequence ID" value="KAG7550039.1"/>
    <property type="molecule type" value="Genomic_DNA"/>
</dbReference>
<dbReference type="EMBL" id="JAEFBK010000011">
    <property type="protein sequence ID" value="KAG7550038.1"/>
    <property type="molecule type" value="Genomic_DNA"/>
</dbReference>
<dbReference type="GO" id="GO:0009658">
    <property type="term" value="P:chloroplast organization"/>
    <property type="evidence" value="ECO:0007669"/>
    <property type="project" value="InterPro"/>
</dbReference>
<evidence type="ECO:0008006" key="3">
    <source>
        <dbReference type="Google" id="ProtNLM"/>
    </source>
</evidence>
<evidence type="ECO:0000313" key="1">
    <source>
        <dbReference type="EMBL" id="KAG7550039.1"/>
    </source>
</evidence>
<proteinExistence type="predicted"/>
<evidence type="ECO:0000313" key="2">
    <source>
        <dbReference type="Proteomes" id="UP000694240"/>
    </source>
</evidence>
<comment type="caution">
    <text evidence="1">The sequence shown here is derived from an EMBL/GenBank/DDBJ whole genome shotgun (WGS) entry which is preliminary data.</text>
</comment>
<protein>
    <recommendedName>
        <fullName evidence="3">Pentatricopeptide repeat-containing protein</fullName>
    </recommendedName>
</protein>
<dbReference type="PANTHER" id="PTHR47594">
    <property type="entry name" value="PPR CONTAINING PLANT-LIKE PROTEIN"/>
    <property type="match status" value="1"/>
</dbReference>
<dbReference type="EMBL" id="JAEFBK010000011">
    <property type="protein sequence ID" value="KAG7550040.1"/>
    <property type="molecule type" value="Genomic_DNA"/>
</dbReference>
<gene>
    <name evidence="1" type="ORF">ISN45_Aa06g008710</name>
</gene>
<dbReference type="GO" id="GO:0000373">
    <property type="term" value="P:Group II intron splicing"/>
    <property type="evidence" value="ECO:0007669"/>
    <property type="project" value="InterPro"/>
</dbReference>
<dbReference type="GO" id="GO:0003723">
    <property type="term" value="F:RNA binding"/>
    <property type="evidence" value="ECO:0007669"/>
    <property type="project" value="InterPro"/>
</dbReference>